<name>A0A8H5GID2_9AGAR</name>
<comment type="caution">
    <text evidence="3">The sequence shown here is derived from an EMBL/GenBank/DDBJ whole genome shotgun (WGS) entry which is preliminary data.</text>
</comment>
<dbReference type="OrthoDB" id="3265526at2759"/>
<keyword evidence="1" id="KW-0472">Membrane</keyword>
<feature type="transmembrane region" description="Helical" evidence="1">
    <location>
        <begin position="53"/>
        <end position="77"/>
    </location>
</feature>
<feature type="transmembrane region" description="Helical" evidence="1">
    <location>
        <begin position="112"/>
        <end position="132"/>
    </location>
</feature>
<dbReference type="InterPro" id="IPR045339">
    <property type="entry name" value="DUF6534"/>
</dbReference>
<organism evidence="3 4">
    <name type="scientific">Collybiopsis confluens</name>
    <dbReference type="NCBI Taxonomy" id="2823264"/>
    <lineage>
        <taxon>Eukaryota</taxon>
        <taxon>Fungi</taxon>
        <taxon>Dikarya</taxon>
        <taxon>Basidiomycota</taxon>
        <taxon>Agaricomycotina</taxon>
        <taxon>Agaricomycetes</taxon>
        <taxon>Agaricomycetidae</taxon>
        <taxon>Agaricales</taxon>
        <taxon>Marasmiineae</taxon>
        <taxon>Omphalotaceae</taxon>
        <taxon>Collybiopsis</taxon>
    </lineage>
</organism>
<dbReference type="PANTHER" id="PTHR40465">
    <property type="entry name" value="CHROMOSOME 1, WHOLE GENOME SHOTGUN SEQUENCE"/>
    <property type="match status" value="1"/>
</dbReference>
<dbReference type="Proteomes" id="UP000518752">
    <property type="component" value="Unassembled WGS sequence"/>
</dbReference>
<accession>A0A8H5GID2</accession>
<protein>
    <recommendedName>
        <fullName evidence="2">DUF6534 domain-containing protein</fullName>
    </recommendedName>
</protein>
<dbReference type="EMBL" id="JAACJN010000170">
    <property type="protein sequence ID" value="KAF5365403.1"/>
    <property type="molecule type" value="Genomic_DNA"/>
</dbReference>
<keyword evidence="4" id="KW-1185">Reference proteome</keyword>
<gene>
    <name evidence="3" type="ORF">D9757_011661</name>
</gene>
<dbReference type="Pfam" id="PF20152">
    <property type="entry name" value="DUF6534"/>
    <property type="match status" value="1"/>
</dbReference>
<proteinExistence type="predicted"/>
<feature type="transmembrane region" description="Helical" evidence="1">
    <location>
        <begin position="286"/>
        <end position="306"/>
    </location>
</feature>
<feature type="transmembrane region" description="Helical" evidence="1">
    <location>
        <begin position="203"/>
        <end position="222"/>
    </location>
</feature>
<evidence type="ECO:0000313" key="4">
    <source>
        <dbReference type="Proteomes" id="UP000518752"/>
    </source>
</evidence>
<sequence length="409" mass="45295">MFLMGFRLRLGLKYTVVLDATCVSPSVQAESRSLSSTMSSTVESPPSPAMVLGPYYFGIALNAFLYGILVLQLVIYYQGYKRFVLLRVSLDNQDPHKLYLSFPSDRSWLRYFVLYLFIVETINTGISIAMVYQPLIGQFGALSPTDLNFYIVDPRSSRRSGTAGPMSLFPTLLPSQPLLETAISAPVQIFYAWRIRVIMKSNWIPVLICMATMSSMAGAFWTSVSVVTARSYINHELVNHGALTWTISTVGSDMIICASLITSLVRRKSGMKNTDDAINRIVRNTLQTGAITGAFSILDIVLFVALPNSTLNFTFDFALPKLYSNALISTLNARAGMVQIAINRPHDNVLFSSERPLASNTRNGIATADTTDSVAFRQYTSRAEFIEMNTDRIENDTDIGSVKGPQVML</sequence>
<evidence type="ECO:0000259" key="2">
    <source>
        <dbReference type="Pfam" id="PF20152"/>
    </source>
</evidence>
<dbReference type="AlphaFoldDB" id="A0A8H5GID2"/>
<keyword evidence="1" id="KW-1133">Transmembrane helix</keyword>
<keyword evidence="1" id="KW-0812">Transmembrane</keyword>
<feature type="transmembrane region" description="Helical" evidence="1">
    <location>
        <begin position="242"/>
        <end position="265"/>
    </location>
</feature>
<feature type="transmembrane region" description="Helical" evidence="1">
    <location>
        <begin position="172"/>
        <end position="191"/>
    </location>
</feature>
<evidence type="ECO:0000313" key="3">
    <source>
        <dbReference type="EMBL" id="KAF5365403.1"/>
    </source>
</evidence>
<evidence type="ECO:0000256" key="1">
    <source>
        <dbReference type="SAM" id="Phobius"/>
    </source>
</evidence>
<reference evidence="3 4" key="1">
    <citation type="journal article" date="2020" name="ISME J.">
        <title>Uncovering the hidden diversity of litter-decomposition mechanisms in mushroom-forming fungi.</title>
        <authorList>
            <person name="Floudas D."/>
            <person name="Bentzer J."/>
            <person name="Ahren D."/>
            <person name="Johansson T."/>
            <person name="Persson P."/>
            <person name="Tunlid A."/>
        </authorList>
    </citation>
    <scope>NUCLEOTIDE SEQUENCE [LARGE SCALE GENOMIC DNA]</scope>
    <source>
        <strain evidence="3 4">CBS 406.79</strain>
    </source>
</reference>
<feature type="domain" description="DUF6534" evidence="2">
    <location>
        <begin position="250"/>
        <end position="335"/>
    </location>
</feature>
<dbReference type="PANTHER" id="PTHR40465:SF1">
    <property type="entry name" value="DUF6534 DOMAIN-CONTAINING PROTEIN"/>
    <property type="match status" value="1"/>
</dbReference>